<proteinExistence type="predicted"/>
<feature type="signal peptide" evidence="1">
    <location>
        <begin position="1"/>
        <end position="25"/>
    </location>
</feature>
<evidence type="ECO:0000313" key="2">
    <source>
        <dbReference type="EMBL" id="KKC39556.1"/>
    </source>
</evidence>
<sequence>MAQMNLKLLAASLFAICCVTAPAVAQKSPLKNGDYVCRNKGQITGSFSVTGPTTYVDSDGRKRSLQYDKGLNVLNFDDGKQYFVGREDLLVLVVNGQMSKHGCIRQSR</sequence>
<gene>
    <name evidence="2" type="ORF">WH87_05065</name>
</gene>
<evidence type="ECO:0000256" key="1">
    <source>
        <dbReference type="SAM" id="SignalP"/>
    </source>
</evidence>
<organism evidence="2 3">
    <name type="scientific">Devosia epidermidihirudinis</name>
    <dbReference type="NCBI Taxonomy" id="1293439"/>
    <lineage>
        <taxon>Bacteria</taxon>
        <taxon>Pseudomonadati</taxon>
        <taxon>Pseudomonadota</taxon>
        <taxon>Alphaproteobacteria</taxon>
        <taxon>Hyphomicrobiales</taxon>
        <taxon>Devosiaceae</taxon>
        <taxon>Devosia</taxon>
    </lineage>
</organism>
<feature type="chain" id="PRO_5002494663" description="C-type lysozyme inhibitor domain-containing protein" evidence="1">
    <location>
        <begin position="26"/>
        <end position="108"/>
    </location>
</feature>
<dbReference type="PATRIC" id="fig|1293439.3.peg.580"/>
<dbReference type="EMBL" id="LANJ01000011">
    <property type="protein sequence ID" value="KKC39556.1"/>
    <property type="molecule type" value="Genomic_DNA"/>
</dbReference>
<dbReference type="Proteomes" id="UP000033411">
    <property type="component" value="Unassembled WGS sequence"/>
</dbReference>
<accession>A0A0F5QFQ2</accession>
<evidence type="ECO:0000313" key="3">
    <source>
        <dbReference type="Proteomes" id="UP000033411"/>
    </source>
</evidence>
<comment type="caution">
    <text evidence="2">The sequence shown here is derived from an EMBL/GenBank/DDBJ whole genome shotgun (WGS) entry which is preliminary data.</text>
</comment>
<dbReference type="AlphaFoldDB" id="A0A0F5QFQ2"/>
<keyword evidence="3" id="KW-1185">Reference proteome</keyword>
<reference evidence="2 3" key="1">
    <citation type="submission" date="2015-03" db="EMBL/GenBank/DDBJ databases">
        <authorList>
            <person name="Lepp D."/>
            <person name="Hassan Y.I."/>
            <person name="Li X.-Z."/>
            <person name="Zhou T."/>
        </authorList>
    </citation>
    <scope>NUCLEOTIDE SEQUENCE [LARGE SCALE GENOMIC DNA]</scope>
    <source>
        <strain evidence="2 3">E84</strain>
    </source>
</reference>
<protein>
    <recommendedName>
        <fullName evidence="4">C-type lysozyme inhibitor domain-containing protein</fullName>
    </recommendedName>
</protein>
<keyword evidence="1" id="KW-0732">Signal</keyword>
<name>A0A0F5QFQ2_9HYPH</name>
<evidence type="ECO:0008006" key="4">
    <source>
        <dbReference type="Google" id="ProtNLM"/>
    </source>
</evidence>